<dbReference type="SUPFAM" id="SSF53850">
    <property type="entry name" value="Periplasmic binding protein-like II"/>
    <property type="match status" value="1"/>
</dbReference>
<dbReference type="PIRSF" id="PIRSF002741">
    <property type="entry name" value="MppA"/>
    <property type="match status" value="1"/>
</dbReference>
<protein>
    <submittedName>
        <fullName evidence="6">ABC transporter substrate-binding protein</fullName>
    </submittedName>
</protein>
<feature type="signal peptide" evidence="4">
    <location>
        <begin position="1"/>
        <end position="25"/>
    </location>
</feature>
<evidence type="ECO:0000259" key="5">
    <source>
        <dbReference type="Pfam" id="PF00496"/>
    </source>
</evidence>
<keyword evidence="3 4" id="KW-0732">Signal</keyword>
<dbReference type="InterPro" id="IPR039424">
    <property type="entry name" value="SBP_5"/>
</dbReference>
<name>A0A418SMR7_9RHOB</name>
<dbReference type="GO" id="GO:0030288">
    <property type="term" value="C:outer membrane-bounded periplasmic space"/>
    <property type="evidence" value="ECO:0007669"/>
    <property type="project" value="TreeGrafter"/>
</dbReference>
<sequence length="618" mass="69908">MRHLVLIATLTLGAAPAALSQEASADGETIIKSHGITYFGEPSLPADFKHLPYVNPDAPKGGELSQYGIGGYNSFNPYTFRGRATAPSVMAIENLMIPVADDPLASYCLLCETIEYPESRDWVIFNLRPEAKFSDGTPLTADDVKFTYEMLREKAFSSYRTMLEEYVASVEVLDPHRVKFVFTPEAPRRDIISQMGGMSVFSEKDFEDNNYDLEQPTKKPFLGSGPYALERQDFGRSITLKRNPDYWGKDLPINIGRNNFDRLRFEYFDDYDAAFEAFKAGIYTFRAEQSDQHWATRYNFPAVENGQVIKEEIPNGDLADADAWVFNLRREKFQDPRVREAIGLAFNFEWSNSALFYDLNERVTSLWENSDLKASGTPSEAELALLEPLADSLPEGVLTDEPVSPPVSGERQLDRKNMRQAGVLLEEAGWRTGDDGMRRNDKGQTLKVEFLYSNQSVERYTTPFVQNLRTIGVDAVATRIDPSELTTRTRSHEFDIVEATLGGAYVFAGGMEQRYGSEDANDVFNPMGLADPAVDALIAHGQKATTLEETNIVISALDRVMRALRFWVPQWYKPDYLVAYYDYYEHPKELPPHALGVTDFWWANPEKLDKLKQDGVLQ</sequence>
<dbReference type="PANTHER" id="PTHR30290">
    <property type="entry name" value="PERIPLASMIC BINDING COMPONENT OF ABC TRANSPORTER"/>
    <property type="match status" value="1"/>
</dbReference>
<dbReference type="InterPro" id="IPR000914">
    <property type="entry name" value="SBP_5_dom"/>
</dbReference>
<comment type="caution">
    <text evidence="6">The sequence shown here is derived from an EMBL/GenBank/DDBJ whole genome shotgun (WGS) entry which is preliminary data.</text>
</comment>
<organism evidence="6 7">
    <name type="scientific">Paracoccus onubensis</name>
    <dbReference type="NCBI Taxonomy" id="1675788"/>
    <lineage>
        <taxon>Bacteria</taxon>
        <taxon>Pseudomonadati</taxon>
        <taxon>Pseudomonadota</taxon>
        <taxon>Alphaproteobacteria</taxon>
        <taxon>Rhodobacterales</taxon>
        <taxon>Paracoccaceae</taxon>
        <taxon>Paracoccus</taxon>
    </lineage>
</organism>
<dbReference type="EMBL" id="QZCG01000018">
    <property type="protein sequence ID" value="RJE82209.1"/>
    <property type="molecule type" value="Genomic_DNA"/>
</dbReference>
<keyword evidence="7" id="KW-1185">Reference proteome</keyword>
<evidence type="ECO:0000256" key="1">
    <source>
        <dbReference type="ARBA" id="ARBA00004418"/>
    </source>
</evidence>
<evidence type="ECO:0000313" key="6">
    <source>
        <dbReference type="EMBL" id="RJE82209.1"/>
    </source>
</evidence>
<dbReference type="RefSeq" id="WP_119751835.1">
    <property type="nucleotide sequence ID" value="NZ_QZCG01000018.1"/>
</dbReference>
<dbReference type="GO" id="GO:0042884">
    <property type="term" value="P:microcin transport"/>
    <property type="evidence" value="ECO:0007669"/>
    <property type="project" value="TreeGrafter"/>
</dbReference>
<feature type="chain" id="PRO_5019244456" evidence="4">
    <location>
        <begin position="26"/>
        <end position="618"/>
    </location>
</feature>
<dbReference type="GO" id="GO:0043190">
    <property type="term" value="C:ATP-binding cassette (ABC) transporter complex"/>
    <property type="evidence" value="ECO:0007669"/>
    <property type="project" value="InterPro"/>
</dbReference>
<dbReference type="AlphaFoldDB" id="A0A418SMR7"/>
<dbReference type="Gene3D" id="3.10.105.10">
    <property type="entry name" value="Dipeptide-binding Protein, Domain 3"/>
    <property type="match status" value="1"/>
</dbReference>
<reference evidence="7" key="1">
    <citation type="submission" date="2018-09" db="EMBL/GenBank/DDBJ databases">
        <title>Acidovorax cavernicola nov. sp. isolated from Gruta de las Maravillas (Aracena, Spain).</title>
        <authorList>
            <person name="Jurado V."/>
            <person name="Gutierrez-Patricio S."/>
            <person name="Gonzalez-Pimentel J.L."/>
            <person name="Miller A.Z."/>
            <person name="Laiz L."/>
            <person name="Saiz-Jimenez C."/>
        </authorList>
    </citation>
    <scope>NUCLEOTIDE SEQUENCE [LARGE SCALE GENOMIC DNA]</scope>
    <source>
        <strain evidence="7">1011MAR3C25</strain>
    </source>
</reference>
<dbReference type="Gene3D" id="3.40.190.10">
    <property type="entry name" value="Periplasmic binding protein-like II"/>
    <property type="match status" value="1"/>
</dbReference>
<accession>A0A418SMR7</accession>
<dbReference type="CDD" id="cd08497">
    <property type="entry name" value="MbnE-like"/>
    <property type="match status" value="1"/>
</dbReference>
<evidence type="ECO:0000256" key="2">
    <source>
        <dbReference type="ARBA" id="ARBA00005695"/>
    </source>
</evidence>
<comment type="similarity">
    <text evidence="2">Belongs to the bacterial solute-binding protein 5 family.</text>
</comment>
<dbReference type="PANTHER" id="PTHR30290:SF64">
    <property type="entry name" value="ABC TRANSPORTER PERIPLASMIC BINDING PROTEIN"/>
    <property type="match status" value="1"/>
</dbReference>
<comment type="subcellular location">
    <subcellularLocation>
        <location evidence="1">Periplasm</location>
    </subcellularLocation>
</comment>
<dbReference type="GO" id="GO:0015833">
    <property type="term" value="P:peptide transport"/>
    <property type="evidence" value="ECO:0007669"/>
    <property type="project" value="TreeGrafter"/>
</dbReference>
<dbReference type="Pfam" id="PF00496">
    <property type="entry name" value="SBP_bac_5"/>
    <property type="match status" value="1"/>
</dbReference>
<proteinExistence type="inferred from homology"/>
<evidence type="ECO:0000256" key="4">
    <source>
        <dbReference type="SAM" id="SignalP"/>
    </source>
</evidence>
<dbReference type="OrthoDB" id="9803988at2"/>
<dbReference type="GO" id="GO:1904680">
    <property type="term" value="F:peptide transmembrane transporter activity"/>
    <property type="evidence" value="ECO:0007669"/>
    <property type="project" value="TreeGrafter"/>
</dbReference>
<feature type="domain" description="Solute-binding protein family 5" evidence="5">
    <location>
        <begin position="122"/>
        <end position="505"/>
    </location>
</feature>
<dbReference type="InterPro" id="IPR030678">
    <property type="entry name" value="Peptide/Ni-bd"/>
</dbReference>
<dbReference type="Proteomes" id="UP000284202">
    <property type="component" value="Unassembled WGS sequence"/>
</dbReference>
<evidence type="ECO:0000256" key="3">
    <source>
        <dbReference type="ARBA" id="ARBA00022729"/>
    </source>
</evidence>
<gene>
    <name evidence="6" type="ORF">D3P04_20990</name>
</gene>
<evidence type="ECO:0000313" key="7">
    <source>
        <dbReference type="Proteomes" id="UP000284202"/>
    </source>
</evidence>